<dbReference type="AlphaFoldDB" id="A0A7R8W8F0"/>
<name>A0A7R8W8F0_9CRUS</name>
<accession>A0A7R8W8F0</accession>
<feature type="compositionally biased region" description="Basic and acidic residues" evidence="1">
    <location>
        <begin position="534"/>
        <end position="543"/>
    </location>
</feature>
<dbReference type="EMBL" id="OB660953">
    <property type="protein sequence ID" value="CAD7226863.1"/>
    <property type="molecule type" value="Genomic_DNA"/>
</dbReference>
<dbReference type="Gene3D" id="2.10.25.10">
    <property type="entry name" value="Laminin"/>
    <property type="match status" value="1"/>
</dbReference>
<feature type="region of interest" description="Disordered" evidence="1">
    <location>
        <begin position="512"/>
        <end position="549"/>
    </location>
</feature>
<protein>
    <submittedName>
        <fullName evidence="2">Uncharacterized protein</fullName>
    </submittedName>
</protein>
<gene>
    <name evidence="2" type="ORF">CTOB1V02_LOCUS4777</name>
</gene>
<sequence>MANRLSANVSLTIRRSPYANVSRMNIWTLFVKKIVVAFVNETAQALDSAVVVDSRSQLIILAKMWMTLVAEFLLCVQTSEFLKKTLGSVKSPKTAISIASVIILLDGMTLEHNVDISRNALKNAGETNARMEHVSPLIMVRFAIAPVDTTKKRMNVFLTPLNPVESQNIFRVKTQPSILAATERCGPTSCHETAQCLQNENGKFSCECYDFEVKIDNPNQSLIQCQRPASCSNSTIIEECASKNRMCKEYPQGEIPYECICRPPRVPVNDSCVQIGQNPDSRNRVFTSSLPLVLQKDPASDAFSREELEMNVNEAFGLAFSSKGIISSSVIGVKERLSAHTRSNPHPSMRLRQWLRNPQVDSRDAAKVYEIETALLFPDEQFGSDDELVSAIKGTLSAEKDGHCILPGGKLVIKETDVEAIEANTDFNPCNQSSDPCASSTVFYCEHTPGISGSFVCKCRDGYRVYNSDESGNEQCEDIDECKENSTICDAYGEPEEVVCINKPDLEDELGSNLQAAGLGKSHSGALEGTTTKPTEHRDDLATPRRIAK</sequence>
<evidence type="ECO:0000313" key="2">
    <source>
        <dbReference type="EMBL" id="CAD7226863.1"/>
    </source>
</evidence>
<organism evidence="2">
    <name type="scientific">Cyprideis torosa</name>
    <dbReference type="NCBI Taxonomy" id="163714"/>
    <lineage>
        <taxon>Eukaryota</taxon>
        <taxon>Metazoa</taxon>
        <taxon>Ecdysozoa</taxon>
        <taxon>Arthropoda</taxon>
        <taxon>Crustacea</taxon>
        <taxon>Oligostraca</taxon>
        <taxon>Ostracoda</taxon>
        <taxon>Podocopa</taxon>
        <taxon>Podocopida</taxon>
        <taxon>Cytherocopina</taxon>
        <taxon>Cytheroidea</taxon>
        <taxon>Cytherideidae</taxon>
        <taxon>Cyprideis</taxon>
    </lineage>
</organism>
<proteinExistence type="predicted"/>
<evidence type="ECO:0000256" key="1">
    <source>
        <dbReference type="SAM" id="MobiDB-lite"/>
    </source>
</evidence>
<reference evidence="2" key="1">
    <citation type="submission" date="2020-11" db="EMBL/GenBank/DDBJ databases">
        <authorList>
            <person name="Tran Van P."/>
        </authorList>
    </citation>
    <scope>NUCLEOTIDE SEQUENCE</scope>
</reference>
<dbReference type="OrthoDB" id="6368997at2759"/>